<dbReference type="RefSeq" id="XP_056068147.1">
    <property type="nucleotide sequence ID" value="XM_056218882.1"/>
</dbReference>
<evidence type="ECO:0000313" key="3">
    <source>
        <dbReference type="Proteomes" id="UP001140513"/>
    </source>
</evidence>
<gene>
    <name evidence="2" type="ORF">N0V89_010137</name>
</gene>
<sequence length="263" mass="30297">MSQRPDRSSQTSFELPDPPVHFDILDATHIKITVPVNSGWKVPLHWHTDDSVGCNRITAIENRLVVTSKGPPGKGSAGIGFGPGSSHRFTAGDHHNFRPRTKDKECVAILEAGASQTALMRNVCGATLDADLYPTLACTPYWIRLLYIMLWFSPRARNYMIAKLLWVQIQMMRSTHDFHVEYGRINAPFLWWLAHPWHWDGPEPRWTFKIEWWSYYFITMVVQWVCYWIGRLVLGMKAEYKEYMPREGGGGSVVSEDVREKMV</sequence>
<feature type="transmembrane region" description="Helical" evidence="1">
    <location>
        <begin position="212"/>
        <end position="234"/>
    </location>
</feature>
<keyword evidence="1" id="KW-1133">Transmembrane helix</keyword>
<comment type="caution">
    <text evidence="2">The sequence shown here is derived from an EMBL/GenBank/DDBJ whole genome shotgun (WGS) entry which is preliminary data.</text>
</comment>
<dbReference type="AlphaFoldDB" id="A0A9W8XGG9"/>
<proteinExistence type="predicted"/>
<name>A0A9W8XGG9_9PLEO</name>
<dbReference type="GeneID" id="80913667"/>
<keyword evidence="1" id="KW-0472">Membrane</keyword>
<accession>A0A9W8XGG9</accession>
<dbReference type="EMBL" id="JAPEUX010000007">
    <property type="protein sequence ID" value="KAJ4348759.1"/>
    <property type="molecule type" value="Genomic_DNA"/>
</dbReference>
<dbReference type="Proteomes" id="UP001140513">
    <property type="component" value="Unassembled WGS sequence"/>
</dbReference>
<reference evidence="2" key="1">
    <citation type="submission" date="2022-10" db="EMBL/GenBank/DDBJ databases">
        <title>Tapping the CABI collections for fungal endophytes: first genome assemblies for Collariella, Neodidymelliopsis, Ascochyta clinopodiicola, Didymella pomorum, Didymosphaeria variabile, Neocosmospora piperis and Neocucurbitaria cava.</title>
        <authorList>
            <person name="Hill R."/>
        </authorList>
    </citation>
    <scope>NUCLEOTIDE SEQUENCE</scope>
    <source>
        <strain evidence="2">IMI 356815</strain>
    </source>
</reference>
<protein>
    <submittedName>
        <fullName evidence="2">Uncharacterized protein</fullName>
    </submittedName>
</protein>
<organism evidence="2 3">
    <name type="scientific">Didymosphaeria variabile</name>
    <dbReference type="NCBI Taxonomy" id="1932322"/>
    <lineage>
        <taxon>Eukaryota</taxon>
        <taxon>Fungi</taxon>
        <taxon>Dikarya</taxon>
        <taxon>Ascomycota</taxon>
        <taxon>Pezizomycotina</taxon>
        <taxon>Dothideomycetes</taxon>
        <taxon>Pleosporomycetidae</taxon>
        <taxon>Pleosporales</taxon>
        <taxon>Massarineae</taxon>
        <taxon>Didymosphaeriaceae</taxon>
        <taxon>Didymosphaeria</taxon>
    </lineage>
</organism>
<evidence type="ECO:0000313" key="2">
    <source>
        <dbReference type="EMBL" id="KAJ4348759.1"/>
    </source>
</evidence>
<keyword evidence="3" id="KW-1185">Reference proteome</keyword>
<keyword evidence="1" id="KW-0812">Transmembrane</keyword>
<evidence type="ECO:0000256" key="1">
    <source>
        <dbReference type="SAM" id="Phobius"/>
    </source>
</evidence>
<dbReference type="OrthoDB" id="5372385at2759"/>